<accession>A0A0G4F4W4</accession>
<proteinExistence type="predicted"/>
<name>A0A0G4F4W4_9ALVE</name>
<dbReference type="AlphaFoldDB" id="A0A0G4F4W4"/>
<gene>
    <name evidence="2" type="ORF">Cvel_2727</name>
</gene>
<dbReference type="VEuPathDB" id="CryptoDB:Cvel_2727"/>
<organism evidence="2">
    <name type="scientific">Chromera velia CCMP2878</name>
    <dbReference type="NCBI Taxonomy" id="1169474"/>
    <lineage>
        <taxon>Eukaryota</taxon>
        <taxon>Sar</taxon>
        <taxon>Alveolata</taxon>
        <taxon>Colpodellida</taxon>
        <taxon>Chromeraceae</taxon>
        <taxon>Chromera</taxon>
    </lineage>
</organism>
<sequence length="387" mass="42556">MSKSQKRSFRRRAKAFFSSVLQGAAKILHVASRAGNDGSSSSEDEGGNRAPVGEGYEIDAADVTAAFLTSRDHNVECIGALIPESIPDLPAECPFPDITQKEWEERQRKAAQFKPGKIYLVEMGLYGLPCAAALFDAKLLSVMTELGFQRLETGLAVKKDDRGNTTAVVASWIDDLLAGTKAAALTPLMDSLDKKLGFGSRCNTDSLWTLLGEKRPAKIRALTSKDVELEEGEEGDAHWEGPLRAALGTLQWAVRLNPLHTVWASIAAKSVSKPSRKVFKEVVRLIDMLKAQKEGRRFSLVGDTPHIHCFTDYGRHAAIYTGRMGWLVRILPGPQGMKVEEDLFENWVLWHTARTTKKILSRTAGELMAVESCVKKVGRLIVLVGKL</sequence>
<evidence type="ECO:0000256" key="1">
    <source>
        <dbReference type="SAM" id="MobiDB-lite"/>
    </source>
</evidence>
<dbReference type="PhylomeDB" id="A0A0G4F4W4"/>
<evidence type="ECO:0000313" key="2">
    <source>
        <dbReference type="EMBL" id="CEM06860.1"/>
    </source>
</evidence>
<protein>
    <submittedName>
        <fullName evidence="2">Uncharacterized protein</fullName>
    </submittedName>
</protein>
<feature type="region of interest" description="Disordered" evidence="1">
    <location>
        <begin position="32"/>
        <end position="54"/>
    </location>
</feature>
<reference evidence="2" key="1">
    <citation type="submission" date="2014-11" db="EMBL/GenBank/DDBJ databases">
        <authorList>
            <person name="Otto D Thomas"/>
            <person name="Naeem Raeece"/>
        </authorList>
    </citation>
    <scope>NUCLEOTIDE SEQUENCE</scope>
</reference>
<dbReference type="EMBL" id="CDMZ01000110">
    <property type="protein sequence ID" value="CEM06860.1"/>
    <property type="molecule type" value="Genomic_DNA"/>
</dbReference>